<evidence type="ECO:0000256" key="3">
    <source>
        <dbReference type="ARBA" id="ARBA00023163"/>
    </source>
</evidence>
<feature type="domain" description="HTH tetR-type" evidence="5">
    <location>
        <begin position="10"/>
        <end position="70"/>
    </location>
</feature>
<accession>A0A075M8Q7</accession>
<dbReference type="PRINTS" id="PR00455">
    <property type="entry name" value="HTHTETR"/>
</dbReference>
<evidence type="ECO:0000256" key="2">
    <source>
        <dbReference type="ARBA" id="ARBA00023125"/>
    </source>
</evidence>
<dbReference type="Pfam" id="PF00440">
    <property type="entry name" value="TetR_N"/>
    <property type="match status" value="1"/>
</dbReference>
<protein>
    <submittedName>
        <fullName evidence="6">Transcriptional regulator, TetR family</fullName>
    </submittedName>
</protein>
<keyword evidence="6" id="KW-0614">Plasmid</keyword>
<reference evidence="6" key="1">
    <citation type="journal article" date="2014" name="J. Antimicrob. Chemother.">
        <title>Nucleotide sequences of 16 transmissible plasmids identified in nine multidrug-resistant Escherichia coli isolates expressing an ESBL phenotype isolated from food-producing animals and healthy humans.</title>
        <authorList>
            <person name="Wang J."/>
            <person name="Stephan R."/>
            <person name="Power K."/>
            <person name="Yan Q."/>
            <person name="Hachler H."/>
            <person name="Fanning S."/>
        </authorList>
    </citation>
    <scope>NUCLEOTIDE SEQUENCE</scope>
    <source>
        <strain evidence="6">Human-2332</strain>
        <plasmid evidence="6">pH2332-166</plasmid>
    </source>
</reference>
<evidence type="ECO:0000313" key="6">
    <source>
        <dbReference type="EMBL" id="AIF77453.1"/>
    </source>
</evidence>
<geneLocation type="plasmid" evidence="6">
    <name>pH2332-166</name>
</geneLocation>
<keyword evidence="2 4" id="KW-0238">DNA-binding</keyword>
<dbReference type="SUPFAM" id="SSF46689">
    <property type="entry name" value="Homeodomain-like"/>
    <property type="match status" value="1"/>
</dbReference>
<proteinExistence type="predicted"/>
<sequence>MAKFTELEKEKIREELLKVAYRFFVDKGFKNTSLEDITSSVGIAKSSFYIFFESKEILYMELLAHEGEQIEKQVWPKVIAAKDIRSAIKIYLNEMALELEDKILTQRLVYDLEEYKIVSRKLNPDYVGSEHLRSIVPLVEFIKLRQDSNEIIDEEPGIIAGVLRAAWLIGSQKGDLQQYNYERIKELLFEAVADRVTRF</sequence>
<dbReference type="PANTHER" id="PTHR47506">
    <property type="entry name" value="TRANSCRIPTIONAL REGULATORY PROTEIN"/>
    <property type="match status" value="1"/>
</dbReference>
<dbReference type="AlphaFoldDB" id="A0A075M8Q7"/>
<evidence type="ECO:0000259" key="5">
    <source>
        <dbReference type="PROSITE" id="PS50977"/>
    </source>
</evidence>
<dbReference type="PANTHER" id="PTHR47506:SF1">
    <property type="entry name" value="HTH-TYPE TRANSCRIPTIONAL REGULATOR YJDC"/>
    <property type="match status" value="1"/>
</dbReference>
<feature type="DNA-binding region" description="H-T-H motif" evidence="4">
    <location>
        <begin position="33"/>
        <end position="52"/>
    </location>
</feature>
<keyword evidence="1" id="KW-0805">Transcription regulation</keyword>
<evidence type="ECO:0000256" key="4">
    <source>
        <dbReference type="PROSITE-ProRule" id="PRU00335"/>
    </source>
</evidence>
<dbReference type="PROSITE" id="PS50977">
    <property type="entry name" value="HTH_TETR_2"/>
    <property type="match status" value="1"/>
</dbReference>
<dbReference type="InterPro" id="IPR009057">
    <property type="entry name" value="Homeodomain-like_sf"/>
</dbReference>
<dbReference type="Gene3D" id="1.10.357.10">
    <property type="entry name" value="Tetracycline Repressor, domain 2"/>
    <property type="match status" value="1"/>
</dbReference>
<evidence type="ECO:0000256" key="1">
    <source>
        <dbReference type="ARBA" id="ARBA00023015"/>
    </source>
</evidence>
<dbReference type="EMBL" id="KJ484626">
    <property type="protein sequence ID" value="AIF77453.1"/>
    <property type="molecule type" value="Genomic_DNA"/>
</dbReference>
<keyword evidence="3" id="KW-0804">Transcription</keyword>
<dbReference type="InterPro" id="IPR001647">
    <property type="entry name" value="HTH_TetR"/>
</dbReference>
<dbReference type="GO" id="GO:0003677">
    <property type="term" value="F:DNA binding"/>
    <property type="evidence" value="ECO:0007669"/>
    <property type="project" value="UniProtKB-UniRule"/>
</dbReference>
<dbReference type="RefSeq" id="WP_014640558.1">
    <property type="nucleotide sequence ID" value="NZ_BGBK01000180.1"/>
</dbReference>
<organism evidence="6">
    <name type="scientific">Escherichia coli</name>
    <dbReference type="NCBI Taxonomy" id="562"/>
    <lineage>
        <taxon>Bacteria</taxon>
        <taxon>Pseudomonadati</taxon>
        <taxon>Pseudomonadota</taxon>
        <taxon>Gammaproteobacteria</taxon>
        <taxon>Enterobacterales</taxon>
        <taxon>Enterobacteriaceae</taxon>
        <taxon>Escherichia</taxon>
    </lineage>
</organism>
<name>A0A075M8Q7_ECOLX</name>